<dbReference type="PANTHER" id="PTHR36452:SF1">
    <property type="entry name" value="DUF2461 DOMAIN-CONTAINING PROTEIN"/>
    <property type="match status" value="1"/>
</dbReference>
<gene>
    <name evidence="1" type="ORF">SAMN04488524_4662</name>
</gene>
<accession>A0A1W2EB57</accession>
<evidence type="ECO:0000313" key="1">
    <source>
        <dbReference type="EMBL" id="SMD06983.1"/>
    </source>
</evidence>
<name>A0A1W2EB57_9SPHI</name>
<dbReference type="STRING" id="151894.SAMN04488524_4662"/>
<sequence length="241" mass="27918">MPIFAAHHIAMSKFTEQQELIHESAFSFLNTLKDNNNRDWFNTHKAEFQKEQNLIEGFAEALLEKLSLHDVIETPSGKKSLYRIYRDTRFSTDKTPYKTHWSGSFKRATKYRRGGYYFQIEPGNSFIAGGFWGPVPADLKLIREDIAFDAAPLKKIISSPSFVTKFEILRGEQLKTAPKGFDQDHEAIDLLRYKQFLLRRKFTDKEVLSDSFLTEASLTFQAMRPFFDYMTEVLTSDSNGL</sequence>
<proteinExistence type="predicted"/>
<dbReference type="PANTHER" id="PTHR36452">
    <property type="entry name" value="CHROMOSOME 12, WHOLE GENOME SHOTGUN SEQUENCE"/>
    <property type="match status" value="1"/>
</dbReference>
<dbReference type="EMBL" id="FWXT01000005">
    <property type="protein sequence ID" value="SMD06983.1"/>
    <property type="molecule type" value="Genomic_DNA"/>
</dbReference>
<evidence type="ECO:0000313" key="2">
    <source>
        <dbReference type="Proteomes" id="UP000192756"/>
    </source>
</evidence>
<dbReference type="Pfam" id="PF09365">
    <property type="entry name" value="DUF2461"/>
    <property type="match status" value="1"/>
</dbReference>
<dbReference type="Proteomes" id="UP000192756">
    <property type="component" value="Unassembled WGS sequence"/>
</dbReference>
<dbReference type="InterPro" id="IPR015996">
    <property type="entry name" value="UCP028451"/>
</dbReference>
<dbReference type="InterPro" id="IPR012808">
    <property type="entry name" value="CHP02453"/>
</dbReference>
<organism evidence="1 2">
    <name type="scientific">Pedobacter africanus</name>
    <dbReference type="NCBI Taxonomy" id="151894"/>
    <lineage>
        <taxon>Bacteria</taxon>
        <taxon>Pseudomonadati</taxon>
        <taxon>Bacteroidota</taxon>
        <taxon>Sphingobacteriia</taxon>
        <taxon>Sphingobacteriales</taxon>
        <taxon>Sphingobacteriaceae</taxon>
        <taxon>Pedobacter</taxon>
    </lineage>
</organism>
<dbReference type="NCBIfam" id="TIGR02453">
    <property type="entry name" value="TIGR02453 family protein"/>
    <property type="match status" value="1"/>
</dbReference>
<dbReference type="PIRSF" id="PIRSF028451">
    <property type="entry name" value="UCP028451"/>
    <property type="match status" value="1"/>
</dbReference>
<protein>
    <submittedName>
        <fullName evidence="1">TIGR02453 family protein</fullName>
    </submittedName>
</protein>
<keyword evidence="2" id="KW-1185">Reference proteome</keyword>
<reference evidence="2" key="1">
    <citation type="submission" date="2017-04" db="EMBL/GenBank/DDBJ databases">
        <authorList>
            <person name="Varghese N."/>
            <person name="Submissions S."/>
        </authorList>
    </citation>
    <scope>NUCLEOTIDE SEQUENCE [LARGE SCALE GENOMIC DNA]</scope>
    <source>
        <strain evidence="2">DSM 12126</strain>
    </source>
</reference>
<dbReference type="AlphaFoldDB" id="A0A1W2EB57"/>